<dbReference type="eggNOG" id="ENOG5032G21">
    <property type="taxonomic scope" value="Bacteria"/>
</dbReference>
<protein>
    <submittedName>
        <fullName evidence="1">Tellurite resistance protein TerB</fullName>
    </submittedName>
</protein>
<gene>
    <name evidence="1" type="ORF">BMAGN_0803</name>
</gene>
<organism evidence="1 2">
    <name type="scientific">Bifidobacterium magnum</name>
    <dbReference type="NCBI Taxonomy" id="1692"/>
    <lineage>
        <taxon>Bacteria</taxon>
        <taxon>Bacillati</taxon>
        <taxon>Actinomycetota</taxon>
        <taxon>Actinomycetes</taxon>
        <taxon>Bifidobacteriales</taxon>
        <taxon>Bifidobacteriaceae</taxon>
        <taxon>Bifidobacterium</taxon>
    </lineage>
</organism>
<dbReference type="STRING" id="1692.BMAGN_0803"/>
<evidence type="ECO:0000313" key="1">
    <source>
        <dbReference type="EMBL" id="KFI67602.1"/>
    </source>
</evidence>
<evidence type="ECO:0000313" key="2">
    <source>
        <dbReference type="Proteomes" id="UP000029052"/>
    </source>
</evidence>
<comment type="caution">
    <text evidence="1">The sequence shown here is derived from an EMBL/GenBank/DDBJ whole genome shotgun (WGS) entry which is preliminary data.</text>
</comment>
<name>A0A087B9A2_9BIFI</name>
<dbReference type="Proteomes" id="UP000029052">
    <property type="component" value="Unassembled WGS sequence"/>
</dbReference>
<reference evidence="1 2" key="1">
    <citation type="submission" date="2014-03" db="EMBL/GenBank/DDBJ databases">
        <title>Genomics of Bifidobacteria.</title>
        <authorList>
            <person name="Ventura M."/>
            <person name="Milani C."/>
            <person name="Lugli G.A."/>
        </authorList>
    </citation>
    <scope>NUCLEOTIDE SEQUENCE [LARGE SCALE GENOMIC DNA]</scope>
    <source>
        <strain evidence="1 2">LMG 11591</strain>
    </source>
</reference>
<dbReference type="RefSeq" id="WP_022859388.1">
    <property type="nucleotide sequence ID" value="NZ_JGZB01000010.1"/>
</dbReference>
<proteinExistence type="predicted"/>
<dbReference type="Gene3D" id="1.10.3680.10">
    <property type="entry name" value="TerB-like"/>
    <property type="match status" value="1"/>
</dbReference>
<keyword evidence="2" id="KW-1185">Reference proteome</keyword>
<sequence length="285" mass="30955">MPAFTAKGALTACYYLIALDGTTAQRELDLFDELGNELDPKHFRNYRNKIVDQHSARMAGAHDSQERYELSSEGMDEALKDHGVGNTEGVTPRLLLWDMLALIHADGNATDDERRLVHHVIRTSIRQQRVADQMEQLMHACVAVGRELERVKNSSLSYAQAEAKVNELTLRQETLVNAAQALIHDETVPKVPAAKVANKDIVDQAGEAIGHAMGQAGEQIGNAMQGVQHGVGDAVNNVQHVFEHNVAPAAQQAADAVGKAAQDAQKKVGDAWNAAASTIGGWFKR</sequence>
<dbReference type="EMBL" id="JGZB01000010">
    <property type="protein sequence ID" value="KFI67602.1"/>
    <property type="molecule type" value="Genomic_DNA"/>
</dbReference>
<accession>A0A087B9A2</accession>
<dbReference type="AlphaFoldDB" id="A0A087B9A2"/>
<dbReference type="InterPro" id="IPR029024">
    <property type="entry name" value="TerB-like"/>
</dbReference>